<comment type="subcellular location">
    <subcellularLocation>
        <location evidence="1">Cell membrane</location>
        <topology evidence="1">Multi-pass membrane protein</topology>
    </subcellularLocation>
</comment>
<evidence type="ECO:0000313" key="9">
    <source>
        <dbReference type="Proteomes" id="UP001466331"/>
    </source>
</evidence>
<feature type="transmembrane region" description="Helical" evidence="7">
    <location>
        <begin position="320"/>
        <end position="339"/>
    </location>
</feature>
<dbReference type="PANTHER" id="PTHR30250:SF10">
    <property type="entry name" value="LIPOPOLYSACCHARIDE BIOSYNTHESIS PROTEIN WZXC"/>
    <property type="match status" value="1"/>
</dbReference>
<evidence type="ECO:0000256" key="1">
    <source>
        <dbReference type="ARBA" id="ARBA00004651"/>
    </source>
</evidence>
<keyword evidence="9" id="KW-1185">Reference proteome</keyword>
<accession>A0ABU9UAG3</accession>
<feature type="transmembrane region" description="Helical" evidence="7">
    <location>
        <begin position="411"/>
        <end position="432"/>
    </location>
</feature>
<keyword evidence="4 7" id="KW-0812">Transmembrane</keyword>
<sequence length="474" mass="54382">MALRDSVLEGLGWTGARSLGVNILRILFSVILARILGPSIFGLMAMVILVRNFVALVRDAGLSSAIVVYDGLDNRDVSSLFWLNLLFNFLLYIIVFFIAPFVSLWFDKPIVTSLIRVSILGFLIDSSSAANFGLLRKELKYKEIFFVSFLSQCLYGVVAILMAVCGYGVWSLVLADLFMRFFTSVYYWFIRPIKLHLIVDIKKLIHIVKFSLHIMGGNVLNYVKGNIDTFFIGRFMGDIVLGYYSFSFRIIVRPITEIGIILYDTFLPIFARLSNVESKKHYLKLLEVLSVFSIPVFWMIMLTSPYFVPLLFGINWEPAIPFFVVRSAVGAFYMLMSTFRSIFYTYKKPQYLNYAYLAVIPFYAISFFIGSNAGVNGVLIAILLSSFFDVVINFIALGWLLIITLSDYIRLFLRGVIYGLVMVIIGFLLKLVFPFTPIVFIIIYLLFFIFMFALFFIFLDRSFWDDLIGILKRK</sequence>
<evidence type="ECO:0000313" key="8">
    <source>
        <dbReference type="EMBL" id="MEM5947474.1"/>
    </source>
</evidence>
<dbReference type="PANTHER" id="PTHR30250">
    <property type="entry name" value="PST FAMILY PREDICTED COLANIC ACID TRANSPORTER"/>
    <property type="match status" value="1"/>
</dbReference>
<feature type="transmembrane region" description="Helical" evidence="7">
    <location>
        <begin position="377"/>
        <end position="402"/>
    </location>
</feature>
<dbReference type="InterPro" id="IPR050833">
    <property type="entry name" value="Poly_Biosynth_Transport"/>
</dbReference>
<dbReference type="EMBL" id="JBCHKQ010000001">
    <property type="protein sequence ID" value="MEM5947474.1"/>
    <property type="molecule type" value="Genomic_DNA"/>
</dbReference>
<dbReference type="Proteomes" id="UP001466331">
    <property type="component" value="Unassembled WGS sequence"/>
</dbReference>
<feature type="transmembrane region" description="Helical" evidence="7">
    <location>
        <begin position="351"/>
        <end position="371"/>
    </location>
</feature>
<evidence type="ECO:0000256" key="3">
    <source>
        <dbReference type="ARBA" id="ARBA00022475"/>
    </source>
</evidence>
<name>A0ABU9UAG3_9SPIR</name>
<evidence type="ECO:0000256" key="5">
    <source>
        <dbReference type="ARBA" id="ARBA00022989"/>
    </source>
</evidence>
<organism evidence="8 9">
    <name type="scientific">Rarispira pelagica</name>
    <dbReference type="NCBI Taxonomy" id="3141764"/>
    <lineage>
        <taxon>Bacteria</taxon>
        <taxon>Pseudomonadati</taxon>
        <taxon>Spirochaetota</taxon>
        <taxon>Spirochaetia</taxon>
        <taxon>Winmispirales</taxon>
        <taxon>Winmispiraceae</taxon>
        <taxon>Rarispira</taxon>
    </lineage>
</organism>
<feature type="transmembrane region" description="Helical" evidence="7">
    <location>
        <begin position="144"/>
        <end position="163"/>
    </location>
</feature>
<reference evidence="8 9" key="1">
    <citation type="submission" date="2024-03" db="EMBL/GenBank/DDBJ databases">
        <title>Ignisphaera cupida sp. nov., a hyperthermophilic hydrolytic archaeon from a hot spring of Kamchatka, and proposal of Ignisphaeraceae fam. nov.</title>
        <authorList>
            <person name="Podosokorskaya O.A."/>
            <person name="Elcheninov A.G."/>
            <person name="Maltseva A.I."/>
            <person name="Zayulina K.S."/>
            <person name="Novikov A."/>
            <person name="Merkel A.Y."/>
        </authorList>
    </citation>
    <scope>NUCLEOTIDE SEQUENCE [LARGE SCALE GENOMIC DNA]</scope>
    <source>
        <strain evidence="8 9">38H-sp</strain>
    </source>
</reference>
<keyword evidence="6 7" id="KW-0472">Membrane</keyword>
<feature type="transmembrane region" description="Helical" evidence="7">
    <location>
        <begin position="114"/>
        <end position="132"/>
    </location>
</feature>
<evidence type="ECO:0000256" key="4">
    <source>
        <dbReference type="ARBA" id="ARBA00022692"/>
    </source>
</evidence>
<dbReference type="RefSeq" id="WP_420068922.1">
    <property type="nucleotide sequence ID" value="NZ_JBCHKQ010000001.1"/>
</dbReference>
<feature type="transmembrane region" description="Helical" evidence="7">
    <location>
        <begin position="26"/>
        <end position="50"/>
    </location>
</feature>
<evidence type="ECO:0000256" key="2">
    <source>
        <dbReference type="ARBA" id="ARBA00007430"/>
    </source>
</evidence>
<feature type="transmembrane region" description="Helical" evidence="7">
    <location>
        <begin position="81"/>
        <end position="102"/>
    </location>
</feature>
<feature type="transmembrane region" description="Helical" evidence="7">
    <location>
        <begin position="438"/>
        <end position="459"/>
    </location>
</feature>
<proteinExistence type="inferred from homology"/>
<comment type="similarity">
    <text evidence="2">Belongs to the polysaccharide synthase family.</text>
</comment>
<comment type="caution">
    <text evidence="8">The sequence shown here is derived from an EMBL/GenBank/DDBJ whole genome shotgun (WGS) entry which is preliminary data.</text>
</comment>
<keyword evidence="5 7" id="KW-1133">Transmembrane helix</keyword>
<evidence type="ECO:0000256" key="6">
    <source>
        <dbReference type="ARBA" id="ARBA00023136"/>
    </source>
</evidence>
<dbReference type="Pfam" id="PF13440">
    <property type="entry name" value="Polysacc_synt_3"/>
    <property type="match status" value="1"/>
</dbReference>
<dbReference type="CDD" id="cd13127">
    <property type="entry name" value="MATE_tuaB_like"/>
    <property type="match status" value="1"/>
</dbReference>
<feature type="transmembrane region" description="Helical" evidence="7">
    <location>
        <begin position="288"/>
        <end position="308"/>
    </location>
</feature>
<evidence type="ECO:0000256" key="7">
    <source>
        <dbReference type="SAM" id="Phobius"/>
    </source>
</evidence>
<gene>
    <name evidence="8" type="ORF">WKV44_02845</name>
</gene>
<keyword evidence="3" id="KW-1003">Cell membrane</keyword>
<protein>
    <submittedName>
        <fullName evidence="8">Lipopolysaccharide biosynthesis protein</fullName>
    </submittedName>
</protein>